<dbReference type="GO" id="GO:0019853">
    <property type="term" value="P:L-ascorbic acid biosynthetic process"/>
    <property type="evidence" value="ECO:0007669"/>
    <property type="project" value="TreeGrafter"/>
</dbReference>
<dbReference type="Proteomes" id="UP001151234">
    <property type="component" value="Unassembled WGS sequence"/>
</dbReference>
<dbReference type="InterPro" id="IPR011042">
    <property type="entry name" value="6-blade_b-propeller_TolB-like"/>
</dbReference>
<dbReference type="SUPFAM" id="SSF63829">
    <property type="entry name" value="Calcium-dependent phosphotriesterase"/>
    <property type="match status" value="1"/>
</dbReference>
<proteinExistence type="inferred from homology"/>
<keyword evidence="3" id="KW-0479">Metal-binding</keyword>
<gene>
    <name evidence="5" type="ORF">OQ273_15765</name>
</gene>
<evidence type="ECO:0000256" key="2">
    <source>
        <dbReference type="PIRSR" id="PIRSR605511-1"/>
    </source>
</evidence>
<dbReference type="AlphaFoldDB" id="A0A9X3UJY9"/>
<name>A0A9X3UJY9_9HYPH</name>
<keyword evidence="3" id="KW-0862">Zinc</keyword>
<feature type="binding site" evidence="3">
    <location>
        <position position="103"/>
    </location>
    <ligand>
        <name>substrate</name>
    </ligand>
</feature>
<dbReference type="InterPro" id="IPR013658">
    <property type="entry name" value="SGL"/>
</dbReference>
<evidence type="ECO:0000256" key="1">
    <source>
        <dbReference type="ARBA" id="ARBA00008853"/>
    </source>
</evidence>
<feature type="binding site" evidence="3">
    <location>
        <position position="20"/>
    </location>
    <ligand>
        <name>a divalent metal cation</name>
        <dbReference type="ChEBI" id="CHEBI:60240"/>
    </ligand>
</feature>
<dbReference type="InterPro" id="IPR005511">
    <property type="entry name" value="SMP-30"/>
</dbReference>
<comment type="cofactor">
    <cofactor evidence="3">
        <name>Zn(2+)</name>
        <dbReference type="ChEBI" id="CHEBI:29105"/>
    </cofactor>
    <text evidence="3">Binds 1 divalent metal cation per subunit.</text>
</comment>
<dbReference type="RefSeq" id="WP_267991448.1">
    <property type="nucleotide sequence ID" value="NZ_JAPJZI010000001.1"/>
</dbReference>
<protein>
    <submittedName>
        <fullName evidence="5">SMP-30/gluconolactonase/LRE family protein</fullName>
    </submittedName>
</protein>
<feature type="active site" description="Proton donor/acceptor" evidence="2">
    <location>
        <position position="202"/>
    </location>
</feature>
<evidence type="ECO:0000256" key="3">
    <source>
        <dbReference type="PIRSR" id="PIRSR605511-2"/>
    </source>
</evidence>
<keyword evidence="6" id="KW-1185">Reference proteome</keyword>
<comment type="similarity">
    <text evidence="1">Belongs to the SMP-30/CGR1 family.</text>
</comment>
<sequence length="295" mass="32367">MNPSDFDCTVFDDEIRELGEGPTFDPDRDTLWWFDIHGRKLIERRLSDAASKVHELPFLASALAVVDSKRQLLATEHGLYLRSVDTGGLERLVDIEADDASTRSNDSRVHPCGAFWIGTMGKSAQPNAGSIYHFFRGELRRIFTGITVTNCISFTADGSIAYFTDSPTGKVMRVATDPQTGLPTAEPDLFFERDAAYPGYPDGAVVDADGLVWIAKWQGSCVEAHDPSGSVVETITLPAWQITCPAFIGPDAARMIVTSATEGLSDAQLRDHPHAGKTFLLNRPMNGRYESKVKI</sequence>
<dbReference type="Pfam" id="PF08450">
    <property type="entry name" value="SGL"/>
    <property type="match status" value="1"/>
</dbReference>
<accession>A0A9X3UJY9</accession>
<dbReference type="PRINTS" id="PR01790">
    <property type="entry name" value="SMP30FAMILY"/>
</dbReference>
<dbReference type="GO" id="GO:0004341">
    <property type="term" value="F:gluconolactonase activity"/>
    <property type="evidence" value="ECO:0007669"/>
    <property type="project" value="TreeGrafter"/>
</dbReference>
<dbReference type="PANTHER" id="PTHR10907:SF47">
    <property type="entry name" value="REGUCALCIN"/>
    <property type="match status" value="1"/>
</dbReference>
<feature type="domain" description="SMP-30/Gluconolactonase/LRE-like region" evidence="4">
    <location>
        <begin position="18"/>
        <end position="261"/>
    </location>
</feature>
<evidence type="ECO:0000259" key="4">
    <source>
        <dbReference type="Pfam" id="PF08450"/>
    </source>
</evidence>
<reference evidence="5" key="1">
    <citation type="submission" date="2022-11" db="EMBL/GenBank/DDBJ databases">
        <title>Draft genome sequence of Hoeflea poritis E7-10 and Hoeflea prorocentri PM5-8, separated from scleractinian coral Porites lutea and marine dinoflagellate.</title>
        <authorList>
            <person name="Zhang G."/>
            <person name="Wei Q."/>
            <person name="Cai L."/>
        </authorList>
    </citation>
    <scope>NUCLEOTIDE SEQUENCE</scope>
    <source>
        <strain evidence="5">PM5-8</strain>
    </source>
</reference>
<comment type="caution">
    <text evidence="5">The sequence shown here is derived from an EMBL/GenBank/DDBJ whole genome shotgun (WGS) entry which is preliminary data.</text>
</comment>
<feature type="binding site" evidence="3">
    <location>
        <position position="105"/>
    </location>
    <ligand>
        <name>substrate</name>
    </ligand>
</feature>
<evidence type="ECO:0000313" key="6">
    <source>
        <dbReference type="Proteomes" id="UP001151234"/>
    </source>
</evidence>
<dbReference type="Gene3D" id="2.120.10.30">
    <property type="entry name" value="TolB, C-terminal domain"/>
    <property type="match status" value="1"/>
</dbReference>
<organism evidence="5 6">
    <name type="scientific">Hoeflea prorocentri</name>
    <dbReference type="NCBI Taxonomy" id="1922333"/>
    <lineage>
        <taxon>Bacteria</taxon>
        <taxon>Pseudomonadati</taxon>
        <taxon>Pseudomonadota</taxon>
        <taxon>Alphaproteobacteria</taxon>
        <taxon>Hyphomicrobiales</taxon>
        <taxon>Rhizobiaceae</taxon>
        <taxon>Hoeflea</taxon>
    </lineage>
</organism>
<dbReference type="PANTHER" id="PTHR10907">
    <property type="entry name" value="REGUCALCIN"/>
    <property type="match status" value="1"/>
</dbReference>
<evidence type="ECO:0000313" key="5">
    <source>
        <dbReference type="EMBL" id="MDA5400038.1"/>
    </source>
</evidence>
<feature type="binding site" evidence="3">
    <location>
        <position position="202"/>
    </location>
    <ligand>
        <name>a divalent metal cation</name>
        <dbReference type="ChEBI" id="CHEBI:60240"/>
    </ligand>
</feature>
<dbReference type="EMBL" id="JAPJZI010000001">
    <property type="protein sequence ID" value="MDA5400038.1"/>
    <property type="molecule type" value="Genomic_DNA"/>
</dbReference>
<dbReference type="GO" id="GO:0005509">
    <property type="term" value="F:calcium ion binding"/>
    <property type="evidence" value="ECO:0007669"/>
    <property type="project" value="TreeGrafter"/>
</dbReference>
<feature type="binding site" evidence="3">
    <location>
        <position position="150"/>
    </location>
    <ligand>
        <name>a divalent metal cation</name>
        <dbReference type="ChEBI" id="CHEBI:60240"/>
    </ligand>
</feature>